<accession>A0A1X2I591</accession>
<evidence type="ECO:0000313" key="2">
    <source>
        <dbReference type="EMBL" id="ORZ09787.1"/>
    </source>
</evidence>
<dbReference type="EMBL" id="MCGE01000026">
    <property type="protein sequence ID" value="ORZ09787.1"/>
    <property type="molecule type" value="Genomic_DNA"/>
</dbReference>
<comment type="caution">
    <text evidence="2">The sequence shown here is derived from an EMBL/GenBank/DDBJ whole genome shotgun (WGS) entry which is preliminary data.</text>
</comment>
<keyword evidence="3" id="KW-1185">Reference proteome</keyword>
<organism evidence="2 3">
    <name type="scientific">Absidia repens</name>
    <dbReference type="NCBI Taxonomy" id="90262"/>
    <lineage>
        <taxon>Eukaryota</taxon>
        <taxon>Fungi</taxon>
        <taxon>Fungi incertae sedis</taxon>
        <taxon>Mucoromycota</taxon>
        <taxon>Mucoromycotina</taxon>
        <taxon>Mucoromycetes</taxon>
        <taxon>Mucorales</taxon>
        <taxon>Cunninghamellaceae</taxon>
        <taxon>Absidia</taxon>
    </lineage>
</organism>
<dbReference type="PANTHER" id="PTHR22761:SF96">
    <property type="entry name" value="BCDNA.GH08385"/>
    <property type="match status" value="1"/>
</dbReference>
<feature type="region of interest" description="Disordered" evidence="1">
    <location>
        <begin position="282"/>
        <end position="358"/>
    </location>
</feature>
<protein>
    <recommendedName>
        <fullName evidence="4">Snf7-domain-containing protein</fullName>
    </recommendedName>
</protein>
<dbReference type="Proteomes" id="UP000193560">
    <property type="component" value="Unassembled WGS sequence"/>
</dbReference>
<feature type="compositionally biased region" description="Basic residues" evidence="1">
    <location>
        <begin position="349"/>
        <end position="358"/>
    </location>
</feature>
<dbReference type="GO" id="GO:0032511">
    <property type="term" value="P:late endosome to vacuole transport via multivesicular body sorting pathway"/>
    <property type="evidence" value="ECO:0007669"/>
    <property type="project" value="TreeGrafter"/>
</dbReference>
<sequence>MSSIRTIALSILHRYQQHGSHFSSVDSILTFTEFRSDYGVYQGNHLTDADLWLLLRYMTCQYGLGVDSNVRGYGRSHVAIKFPEHNENSITATTTTNNTNSIIMDPPPTNTISSTQINESDKAIISLKTTCKALHDQVNKLQLQLESAVKQSLSYSSKQQKPQALYAVKRKLQLEQILNRRLQSLETMETLLLKIDASHNDIQIIQAFNMGVASLKQIFNDNGLTVTSVDETMLNMQTTLEEHERVEEAMTNGQQYIFTAMGRSNKINEDDNDDVEENIQQVSDNNRLTLPRIASQEKRTRNDLEDDDDNAHLSEIPPPPPSATPNSELARLHAIFSALPQIPSDPPRSKQRRLRQLA</sequence>
<gene>
    <name evidence="2" type="ORF">BCR42DRAFT_334349</name>
</gene>
<proteinExistence type="predicted"/>
<name>A0A1X2I591_9FUNG</name>
<evidence type="ECO:0000256" key="1">
    <source>
        <dbReference type="SAM" id="MobiDB-lite"/>
    </source>
</evidence>
<dbReference type="AlphaFoldDB" id="A0A1X2I591"/>
<dbReference type="PANTHER" id="PTHR22761">
    <property type="entry name" value="CHARGED MULTIVESICULAR BODY PROTEIN"/>
    <property type="match status" value="1"/>
</dbReference>
<dbReference type="GO" id="GO:0000815">
    <property type="term" value="C:ESCRT III complex"/>
    <property type="evidence" value="ECO:0007669"/>
    <property type="project" value="TreeGrafter"/>
</dbReference>
<dbReference type="GO" id="GO:0006900">
    <property type="term" value="P:vesicle budding from membrane"/>
    <property type="evidence" value="ECO:0007669"/>
    <property type="project" value="TreeGrafter"/>
</dbReference>
<evidence type="ECO:0000313" key="3">
    <source>
        <dbReference type="Proteomes" id="UP000193560"/>
    </source>
</evidence>
<dbReference type="OrthoDB" id="10250120at2759"/>
<dbReference type="InterPro" id="IPR005024">
    <property type="entry name" value="Snf7_fam"/>
</dbReference>
<evidence type="ECO:0008006" key="4">
    <source>
        <dbReference type="Google" id="ProtNLM"/>
    </source>
</evidence>
<dbReference type="STRING" id="90262.A0A1X2I591"/>
<dbReference type="GO" id="GO:0009898">
    <property type="term" value="C:cytoplasmic side of plasma membrane"/>
    <property type="evidence" value="ECO:0007669"/>
    <property type="project" value="TreeGrafter"/>
</dbReference>
<dbReference type="Pfam" id="PF03357">
    <property type="entry name" value="Snf7"/>
    <property type="match status" value="1"/>
</dbReference>
<reference evidence="2 3" key="1">
    <citation type="submission" date="2016-07" db="EMBL/GenBank/DDBJ databases">
        <title>Pervasive Adenine N6-methylation of Active Genes in Fungi.</title>
        <authorList>
            <consortium name="DOE Joint Genome Institute"/>
            <person name="Mondo S.J."/>
            <person name="Dannebaum R.O."/>
            <person name="Kuo R.C."/>
            <person name="Labutti K."/>
            <person name="Haridas S."/>
            <person name="Kuo A."/>
            <person name="Salamov A."/>
            <person name="Ahrendt S.R."/>
            <person name="Lipzen A."/>
            <person name="Sullivan W."/>
            <person name="Andreopoulos W.B."/>
            <person name="Clum A."/>
            <person name="Lindquist E."/>
            <person name="Daum C."/>
            <person name="Ramamoorthy G.K."/>
            <person name="Gryganskyi A."/>
            <person name="Culley D."/>
            <person name="Magnuson J.K."/>
            <person name="James T.Y."/>
            <person name="O'Malley M.A."/>
            <person name="Stajich J.E."/>
            <person name="Spatafora J.W."/>
            <person name="Visel A."/>
            <person name="Grigoriev I.V."/>
        </authorList>
    </citation>
    <scope>NUCLEOTIDE SEQUENCE [LARGE SCALE GENOMIC DNA]</scope>
    <source>
        <strain evidence="2 3">NRRL 1336</strain>
    </source>
</reference>
<dbReference type="GO" id="GO:0005771">
    <property type="term" value="C:multivesicular body"/>
    <property type="evidence" value="ECO:0007669"/>
    <property type="project" value="TreeGrafter"/>
</dbReference>